<organism evidence="3 4">
    <name type="scientific">Pseudocercospora fijiensis (strain CIRAD86)</name>
    <name type="common">Black leaf streak disease fungus</name>
    <name type="synonym">Mycosphaerella fijiensis</name>
    <dbReference type="NCBI Taxonomy" id="383855"/>
    <lineage>
        <taxon>Eukaryota</taxon>
        <taxon>Fungi</taxon>
        <taxon>Dikarya</taxon>
        <taxon>Ascomycota</taxon>
        <taxon>Pezizomycotina</taxon>
        <taxon>Dothideomycetes</taxon>
        <taxon>Dothideomycetidae</taxon>
        <taxon>Mycosphaerellales</taxon>
        <taxon>Mycosphaerellaceae</taxon>
        <taxon>Pseudocercospora</taxon>
    </lineage>
</organism>
<dbReference type="Pfam" id="PF12898">
    <property type="entry name" value="Stc1"/>
    <property type="match status" value="1"/>
</dbReference>
<dbReference type="GeneID" id="19341481"/>
<feature type="compositionally biased region" description="Low complexity" evidence="1">
    <location>
        <begin position="209"/>
        <end position="225"/>
    </location>
</feature>
<dbReference type="STRING" id="383855.N1QBQ7"/>
<reference evidence="3 4" key="1">
    <citation type="journal article" date="2012" name="PLoS Pathog.">
        <title>Diverse lifestyles and strategies of plant pathogenesis encoded in the genomes of eighteen Dothideomycetes fungi.</title>
        <authorList>
            <person name="Ohm R.A."/>
            <person name="Feau N."/>
            <person name="Henrissat B."/>
            <person name="Schoch C.L."/>
            <person name="Horwitz B.A."/>
            <person name="Barry K.W."/>
            <person name="Condon B.J."/>
            <person name="Copeland A.C."/>
            <person name="Dhillon B."/>
            <person name="Glaser F."/>
            <person name="Hesse C.N."/>
            <person name="Kosti I."/>
            <person name="LaButti K."/>
            <person name="Lindquist E.A."/>
            <person name="Lucas S."/>
            <person name="Salamov A.A."/>
            <person name="Bradshaw R.E."/>
            <person name="Ciuffetti L."/>
            <person name="Hamelin R.C."/>
            <person name="Kema G.H.J."/>
            <person name="Lawrence C."/>
            <person name="Scott J.A."/>
            <person name="Spatafora J.W."/>
            <person name="Turgeon B.G."/>
            <person name="de Wit P.J.G.M."/>
            <person name="Zhong S."/>
            <person name="Goodwin S.B."/>
            <person name="Grigoriev I.V."/>
        </authorList>
    </citation>
    <scope>NUCLEOTIDE SEQUENCE [LARGE SCALE GENOMIC DNA]</scope>
    <source>
        <strain evidence="3 4">CIRAD86</strain>
    </source>
</reference>
<sequence length="271" mass="28879">MPGTVCYNQHTVDATNVGFSDIKCDRCKIVKKVTAFAKNRLPQLQDAAKRPGFNSTKTAVITCMECTPRSRTELTCYMCDKTKSLDKFPNTQRRTPDEAMCWTCKNERANFEPGAADSDMSSGGNSDTDDDSGEEYTLENVIDKTASVSLSNGTAATYSSRSTGGVQVNGSSIANTSTRASSTIGTSVTASTSLTPPAVFDRNGYGNPGAKKGPASVASSGAGAADPKKFAKVKASKNRSRIFYDFADDERQQKAVGNEEEDLEAASSDED</sequence>
<dbReference type="HOGENOM" id="CLU_1035013_0_0_1"/>
<feature type="region of interest" description="Disordered" evidence="1">
    <location>
        <begin position="112"/>
        <end position="134"/>
    </location>
</feature>
<evidence type="ECO:0000313" key="4">
    <source>
        <dbReference type="Proteomes" id="UP000016932"/>
    </source>
</evidence>
<feature type="region of interest" description="Disordered" evidence="1">
    <location>
        <begin position="249"/>
        <end position="271"/>
    </location>
</feature>
<dbReference type="VEuPathDB" id="FungiDB:MYCFIDRAFT_78596"/>
<dbReference type="InterPro" id="IPR024630">
    <property type="entry name" value="Stc1"/>
</dbReference>
<evidence type="ECO:0000313" key="3">
    <source>
        <dbReference type="EMBL" id="EME89611.1"/>
    </source>
</evidence>
<accession>N1QBQ7</accession>
<dbReference type="OrthoDB" id="3514033at2759"/>
<protein>
    <recommendedName>
        <fullName evidence="2">Stc1 domain-containing protein</fullName>
    </recommendedName>
</protein>
<gene>
    <name evidence="3" type="ORF">MYCFIDRAFT_78596</name>
</gene>
<dbReference type="Proteomes" id="UP000016932">
    <property type="component" value="Unassembled WGS sequence"/>
</dbReference>
<keyword evidence="4" id="KW-1185">Reference proteome</keyword>
<feature type="compositionally biased region" description="Acidic residues" evidence="1">
    <location>
        <begin position="258"/>
        <end position="271"/>
    </location>
</feature>
<feature type="domain" description="Stc1" evidence="2">
    <location>
        <begin position="23"/>
        <end position="105"/>
    </location>
</feature>
<dbReference type="RefSeq" id="XP_007920524.1">
    <property type="nucleotide sequence ID" value="XM_007922333.1"/>
</dbReference>
<dbReference type="EMBL" id="KB446555">
    <property type="protein sequence ID" value="EME89611.1"/>
    <property type="molecule type" value="Genomic_DNA"/>
</dbReference>
<feature type="compositionally biased region" description="Low complexity" evidence="1">
    <location>
        <begin position="117"/>
        <end position="126"/>
    </location>
</feature>
<evidence type="ECO:0000259" key="2">
    <source>
        <dbReference type="Pfam" id="PF12898"/>
    </source>
</evidence>
<dbReference type="KEGG" id="pfj:MYCFIDRAFT_78596"/>
<feature type="compositionally biased region" description="Polar residues" evidence="1">
    <location>
        <begin position="155"/>
        <end position="195"/>
    </location>
</feature>
<dbReference type="AlphaFoldDB" id="N1QBQ7"/>
<proteinExistence type="predicted"/>
<dbReference type="eggNOG" id="ENOG502SB6E">
    <property type="taxonomic scope" value="Eukaryota"/>
</dbReference>
<feature type="region of interest" description="Disordered" evidence="1">
    <location>
        <begin position="155"/>
        <end position="231"/>
    </location>
</feature>
<name>N1QBQ7_PSEFD</name>
<evidence type="ECO:0000256" key="1">
    <source>
        <dbReference type="SAM" id="MobiDB-lite"/>
    </source>
</evidence>